<dbReference type="GO" id="GO:0000309">
    <property type="term" value="F:nicotinamide-nucleotide adenylyltransferase activity"/>
    <property type="evidence" value="ECO:0007669"/>
    <property type="project" value="UniProtKB-EC"/>
</dbReference>
<dbReference type="OrthoDB" id="5591297at2759"/>
<keyword evidence="7" id="KW-0520">NAD</keyword>
<dbReference type="GO" id="GO:0005737">
    <property type="term" value="C:cytoplasm"/>
    <property type="evidence" value="ECO:0007669"/>
    <property type="project" value="TreeGrafter"/>
</dbReference>
<dbReference type="AlphaFoldDB" id="A0A3N2Q6J3"/>
<dbReference type="PANTHER" id="PTHR31285">
    <property type="entry name" value="NICOTINAMIDE MONONUCLEOTIDE ADENYLYLTRANSFERASE"/>
    <property type="match status" value="1"/>
</dbReference>
<comment type="pathway">
    <text evidence="1">Cofactor biosynthesis; NAD(+) biosynthesis.</text>
</comment>
<dbReference type="GO" id="GO:0016887">
    <property type="term" value="F:ATP hydrolysis activity"/>
    <property type="evidence" value="ECO:0007669"/>
    <property type="project" value="TreeGrafter"/>
</dbReference>
<dbReference type="UniPathway" id="UPA00253">
    <property type="reaction ID" value="UER00600"/>
</dbReference>
<keyword evidence="6" id="KW-0067">ATP-binding</keyword>
<keyword evidence="2" id="KW-0662">Pyridine nucleotide biosynthesis</keyword>
<evidence type="ECO:0000256" key="3">
    <source>
        <dbReference type="ARBA" id="ARBA00022679"/>
    </source>
</evidence>
<dbReference type="Gene3D" id="3.40.50.620">
    <property type="entry name" value="HUPs"/>
    <property type="match status" value="1"/>
</dbReference>
<protein>
    <submittedName>
        <fullName evidence="9">Nucleotidylyl transferase</fullName>
    </submittedName>
</protein>
<dbReference type="CDD" id="cd02165">
    <property type="entry name" value="NMNAT"/>
    <property type="match status" value="1"/>
</dbReference>
<dbReference type="Proteomes" id="UP000272025">
    <property type="component" value="Unassembled WGS sequence"/>
</dbReference>
<dbReference type="EMBL" id="ML119051">
    <property type="protein sequence ID" value="ROT42384.1"/>
    <property type="molecule type" value="Genomic_DNA"/>
</dbReference>
<proteinExistence type="predicted"/>
<evidence type="ECO:0000256" key="8">
    <source>
        <dbReference type="ARBA" id="ARBA00049001"/>
    </source>
</evidence>
<gene>
    <name evidence="9" type="ORF">SODALDRAFT_326547</name>
</gene>
<dbReference type="InterPro" id="IPR005248">
    <property type="entry name" value="NadD/NMNAT"/>
</dbReference>
<keyword evidence="4" id="KW-0548">Nucleotidyltransferase</keyword>
<dbReference type="InterPro" id="IPR014729">
    <property type="entry name" value="Rossmann-like_a/b/a_fold"/>
</dbReference>
<evidence type="ECO:0000256" key="2">
    <source>
        <dbReference type="ARBA" id="ARBA00022642"/>
    </source>
</evidence>
<evidence type="ECO:0000313" key="9">
    <source>
        <dbReference type="EMBL" id="ROT42384.1"/>
    </source>
</evidence>
<dbReference type="SUPFAM" id="SSF52374">
    <property type="entry name" value="Nucleotidylyl transferase"/>
    <property type="match status" value="1"/>
</dbReference>
<evidence type="ECO:0000256" key="5">
    <source>
        <dbReference type="ARBA" id="ARBA00022741"/>
    </source>
</evidence>
<comment type="catalytic activity">
    <reaction evidence="8">
        <text>beta-nicotinamide D-ribonucleotide + ATP + H(+) = diphosphate + NAD(+)</text>
        <dbReference type="Rhea" id="RHEA:21360"/>
        <dbReference type="ChEBI" id="CHEBI:14649"/>
        <dbReference type="ChEBI" id="CHEBI:15378"/>
        <dbReference type="ChEBI" id="CHEBI:30616"/>
        <dbReference type="ChEBI" id="CHEBI:33019"/>
        <dbReference type="ChEBI" id="CHEBI:57540"/>
        <dbReference type="EC" id="2.7.7.1"/>
    </reaction>
</comment>
<dbReference type="PANTHER" id="PTHR31285:SF0">
    <property type="entry name" value="NICOTINAMIDE MONONUCLEOTIDE ADENYLYLTRANSFERASE"/>
    <property type="match status" value="1"/>
</dbReference>
<sequence>MAETARNTYQLQITTNSPLAYSLFLLCLRCKRFDESERELLRYRIAVASGTVGVRADTVIVPPCSTTSIVSSTSQFQQHDFRNSHFTRTWDAKMSVNSEAARQELINICAQQLSSFQRSGDAFCIFSKVTAGTGGVYGEYISHIPPAPSIATDLQQQSPRTLFVLDSSFNPPTLAHMRMAASAIRSTKAKLADDARLLLLLAVNNADKAPKPAAFPLRMAMMQLFAQDLITTLTSSSSTEDVHAEGLTIDLGLTTGPYFHEKSRVIAESGLYPSQTEQVFLAGYDTLIRIFNPKYYGAAGGMREALEPFLGRSRLRITMRTDDAWGGREDQLAYVEGLRDGGLEDVGGLAAWCDRVDLVDGDEEAVSSTKVREAAKSGDGAALEKLVSPRVKVFVISERLYAEEK</sequence>
<evidence type="ECO:0000256" key="4">
    <source>
        <dbReference type="ARBA" id="ARBA00022695"/>
    </source>
</evidence>
<dbReference type="GO" id="GO:0009435">
    <property type="term" value="P:NAD+ biosynthetic process"/>
    <property type="evidence" value="ECO:0007669"/>
    <property type="project" value="UniProtKB-UniPathway"/>
</dbReference>
<evidence type="ECO:0000313" key="10">
    <source>
        <dbReference type="Proteomes" id="UP000272025"/>
    </source>
</evidence>
<evidence type="ECO:0000256" key="7">
    <source>
        <dbReference type="ARBA" id="ARBA00023027"/>
    </source>
</evidence>
<dbReference type="GO" id="GO:0005634">
    <property type="term" value="C:nucleus"/>
    <property type="evidence" value="ECO:0007669"/>
    <property type="project" value="TreeGrafter"/>
</dbReference>
<keyword evidence="5" id="KW-0547">Nucleotide-binding</keyword>
<organism evidence="9 10">
    <name type="scientific">Sodiomyces alkalinus (strain CBS 110278 / VKM F-3762 / F11)</name>
    <name type="common">Alkaliphilic filamentous fungus</name>
    <dbReference type="NCBI Taxonomy" id="1314773"/>
    <lineage>
        <taxon>Eukaryota</taxon>
        <taxon>Fungi</taxon>
        <taxon>Dikarya</taxon>
        <taxon>Ascomycota</taxon>
        <taxon>Pezizomycotina</taxon>
        <taxon>Sordariomycetes</taxon>
        <taxon>Hypocreomycetidae</taxon>
        <taxon>Glomerellales</taxon>
        <taxon>Plectosphaerellaceae</taxon>
        <taxon>Sodiomyces</taxon>
    </lineage>
</organism>
<dbReference type="GeneID" id="39578670"/>
<dbReference type="GO" id="GO:0005524">
    <property type="term" value="F:ATP binding"/>
    <property type="evidence" value="ECO:0007669"/>
    <property type="project" value="UniProtKB-KW"/>
</dbReference>
<keyword evidence="3 9" id="KW-0808">Transferase</keyword>
<accession>A0A3N2Q6J3</accession>
<evidence type="ECO:0000256" key="1">
    <source>
        <dbReference type="ARBA" id="ARBA00004790"/>
    </source>
</evidence>
<dbReference type="RefSeq" id="XP_028470190.1">
    <property type="nucleotide sequence ID" value="XM_028610192.1"/>
</dbReference>
<keyword evidence="10" id="KW-1185">Reference proteome</keyword>
<evidence type="ECO:0000256" key="6">
    <source>
        <dbReference type="ARBA" id="ARBA00022840"/>
    </source>
</evidence>
<name>A0A3N2Q6J3_SODAK</name>
<reference evidence="9 10" key="1">
    <citation type="journal article" date="2018" name="Mol. Ecol.">
        <title>The obligate alkalophilic soda-lake fungus Sodiomyces alkalinus has shifted to a protein diet.</title>
        <authorList>
            <person name="Grum-Grzhimaylo A.A."/>
            <person name="Falkoski D.L."/>
            <person name="van den Heuvel J."/>
            <person name="Valero-Jimenez C.A."/>
            <person name="Min B."/>
            <person name="Choi I.G."/>
            <person name="Lipzen A."/>
            <person name="Daum C.G."/>
            <person name="Aanen D.K."/>
            <person name="Tsang A."/>
            <person name="Henrissat B."/>
            <person name="Bilanenko E.N."/>
            <person name="de Vries R.P."/>
            <person name="van Kan J.A.L."/>
            <person name="Grigoriev I.V."/>
            <person name="Debets A.J.M."/>
        </authorList>
    </citation>
    <scope>NUCLEOTIDE SEQUENCE [LARGE SCALE GENOMIC DNA]</scope>
    <source>
        <strain evidence="9 10">F11</strain>
    </source>
</reference>
<dbReference type="STRING" id="1314773.A0A3N2Q6J3"/>